<evidence type="ECO:0000256" key="1">
    <source>
        <dbReference type="SAM" id="MobiDB-lite"/>
    </source>
</evidence>
<feature type="compositionally biased region" description="Basic and acidic residues" evidence="1">
    <location>
        <begin position="34"/>
        <end position="47"/>
    </location>
</feature>
<dbReference type="AlphaFoldDB" id="A0A2S6BQD9"/>
<sequence length="134" mass="14646">MPPPPIPGPAVDPPTLKRKPKTGNFSIFHTIGADYDHRHEPPPELKRGSLGILYDPAEVSDGEEEEEEDDGGVPIDDSPVETEAERKAREMDELAGSFDQGPPDDVLDSLLPSDDEEELESSGPDEDSDHEMDD</sequence>
<comment type="caution">
    <text evidence="2">The sequence shown here is derived from an EMBL/GenBank/DDBJ whole genome shotgun (WGS) entry which is preliminary data.</text>
</comment>
<feature type="region of interest" description="Disordered" evidence="1">
    <location>
        <begin position="1"/>
        <end position="134"/>
    </location>
</feature>
<name>A0A2S6BQD9_9PEZI</name>
<evidence type="ECO:0000313" key="3">
    <source>
        <dbReference type="Proteomes" id="UP000237631"/>
    </source>
</evidence>
<organism evidence="2 3">
    <name type="scientific">Cercospora berteroae</name>
    <dbReference type="NCBI Taxonomy" id="357750"/>
    <lineage>
        <taxon>Eukaryota</taxon>
        <taxon>Fungi</taxon>
        <taxon>Dikarya</taxon>
        <taxon>Ascomycota</taxon>
        <taxon>Pezizomycotina</taxon>
        <taxon>Dothideomycetes</taxon>
        <taxon>Dothideomycetidae</taxon>
        <taxon>Mycosphaerellales</taxon>
        <taxon>Mycosphaerellaceae</taxon>
        <taxon>Cercospora</taxon>
    </lineage>
</organism>
<keyword evidence="3" id="KW-1185">Reference proteome</keyword>
<feature type="compositionally biased region" description="Pro residues" evidence="1">
    <location>
        <begin position="1"/>
        <end position="12"/>
    </location>
</feature>
<protein>
    <submittedName>
        <fullName evidence="2">Uncharacterized protein</fullName>
    </submittedName>
</protein>
<gene>
    <name evidence="2" type="ORF">CBER1_02149</name>
</gene>
<feature type="compositionally biased region" description="Acidic residues" evidence="1">
    <location>
        <begin position="113"/>
        <end position="134"/>
    </location>
</feature>
<dbReference type="EMBL" id="PNEN01001800">
    <property type="protein sequence ID" value="PPJ49689.1"/>
    <property type="molecule type" value="Genomic_DNA"/>
</dbReference>
<dbReference type="Proteomes" id="UP000237631">
    <property type="component" value="Unassembled WGS sequence"/>
</dbReference>
<feature type="compositionally biased region" description="Basic and acidic residues" evidence="1">
    <location>
        <begin position="83"/>
        <end position="92"/>
    </location>
</feature>
<feature type="compositionally biased region" description="Acidic residues" evidence="1">
    <location>
        <begin position="58"/>
        <end position="71"/>
    </location>
</feature>
<reference evidence="3" key="1">
    <citation type="journal article" date="2017" name="bioRxiv">
        <title>Conservation of a gene cluster reveals novel cercosporin biosynthetic mechanisms and extends production to the genus Colletotrichum.</title>
        <authorList>
            <person name="de Jonge R."/>
            <person name="Ebert M.K."/>
            <person name="Huitt-Roehl C.R."/>
            <person name="Pal P."/>
            <person name="Suttle J.C."/>
            <person name="Spanner R.E."/>
            <person name="Neubauer J.D."/>
            <person name="Jurick W.M.II."/>
            <person name="Stott K.A."/>
            <person name="Secor G.A."/>
            <person name="Thomma B.P.H.J."/>
            <person name="Van de Peer Y."/>
            <person name="Townsend C.A."/>
            <person name="Bolton M.D."/>
        </authorList>
    </citation>
    <scope>NUCLEOTIDE SEQUENCE [LARGE SCALE GENOMIC DNA]</scope>
    <source>
        <strain evidence="3">CBS538.71</strain>
    </source>
</reference>
<evidence type="ECO:0000313" key="2">
    <source>
        <dbReference type="EMBL" id="PPJ49689.1"/>
    </source>
</evidence>
<proteinExistence type="predicted"/>
<accession>A0A2S6BQD9</accession>